<dbReference type="Proteomes" id="UP000001861">
    <property type="component" value="Unassembled WGS sequence"/>
</dbReference>
<organism evidence="2 3">
    <name type="scientific">Coprinopsis cinerea (strain Okayama-7 / 130 / ATCC MYA-4618 / FGSC 9003)</name>
    <name type="common">Inky cap fungus</name>
    <name type="synonym">Hormographiella aspergillata</name>
    <dbReference type="NCBI Taxonomy" id="240176"/>
    <lineage>
        <taxon>Eukaryota</taxon>
        <taxon>Fungi</taxon>
        <taxon>Dikarya</taxon>
        <taxon>Basidiomycota</taxon>
        <taxon>Agaricomycotina</taxon>
        <taxon>Agaricomycetes</taxon>
        <taxon>Agaricomycetidae</taxon>
        <taxon>Agaricales</taxon>
        <taxon>Agaricineae</taxon>
        <taxon>Psathyrellaceae</taxon>
        <taxon>Coprinopsis</taxon>
    </lineage>
</organism>
<dbReference type="PROSITE" id="PS51257">
    <property type="entry name" value="PROKAR_LIPOPROTEIN"/>
    <property type="match status" value="1"/>
</dbReference>
<dbReference type="SUPFAM" id="SSF49777">
    <property type="entry name" value="PEBP-like"/>
    <property type="match status" value="1"/>
</dbReference>
<proteinExistence type="predicted"/>
<dbReference type="STRING" id="240176.A8NAT3"/>
<dbReference type="InParanoid" id="A8NAT3"/>
<dbReference type="InterPro" id="IPR008914">
    <property type="entry name" value="PEBP"/>
</dbReference>
<dbReference type="GeneID" id="6008416"/>
<accession>A8NAT3</accession>
<evidence type="ECO:0000313" key="2">
    <source>
        <dbReference type="EMBL" id="EAU89834.1"/>
    </source>
</evidence>
<dbReference type="AlphaFoldDB" id="A8NAT3"/>
<protein>
    <recommendedName>
        <fullName evidence="4">PEBP-like protein</fullName>
    </recommendedName>
</protein>
<dbReference type="eggNOG" id="KOG3346">
    <property type="taxonomic scope" value="Eukaryota"/>
</dbReference>
<dbReference type="OMA" id="PRDFNDQ"/>
<dbReference type="Pfam" id="PF01161">
    <property type="entry name" value="PBP"/>
    <property type="match status" value="1"/>
</dbReference>
<feature type="signal peptide" evidence="1">
    <location>
        <begin position="1"/>
        <end position="18"/>
    </location>
</feature>
<dbReference type="InterPro" id="IPR036610">
    <property type="entry name" value="PEBP-like_sf"/>
</dbReference>
<dbReference type="KEGG" id="cci:CC1G_06986"/>
<evidence type="ECO:0008006" key="4">
    <source>
        <dbReference type="Google" id="ProtNLM"/>
    </source>
</evidence>
<dbReference type="EMBL" id="AACS02000009">
    <property type="protein sequence ID" value="EAU89834.1"/>
    <property type="molecule type" value="Genomic_DNA"/>
</dbReference>
<dbReference type="VEuPathDB" id="FungiDB:CC1G_06986"/>
<dbReference type="PANTHER" id="PTHR11362:SF82">
    <property type="entry name" value="PHOSPHATIDYLETHANOLAMINE-BINDING PROTEIN 4"/>
    <property type="match status" value="1"/>
</dbReference>
<dbReference type="InterPro" id="IPR035810">
    <property type="entry name" value="PEBP_euk"/>
</dbReference>
<reference evidence="2 3" key="1">
    <citation type="journal article" date="2010" name="Proc. Natl. Acad. Sci. U.S.A.">
        <title>Insights into evolution of multicellular fungi from the assembled chromosomes of the mushroom Coprinopsis cinerea (Coprinus cinereus).</title>
        <authorList>
            <person name="Stajich J.E."/>
            <person name="Wilke S.K."/>
            <person name="Ahren D."/>
            <person name="Au C.H."/>
            <person name="Birren B.W."/>
            <person name="Borodovsky M."/>
            <person name="Burns C."/>
            <person name="Canback B."/>
            <person name="Casselton L.A."/>
            <person name="Cheng C.K."/>
            <person name="Deng J."/>
            <person name="Dietrich F.S."/>
            <person name="Fargo D.C."/>
            <person name="Farman M.L."/>
            <person name="Gathman A.C."/>
            <person name="Goldberg J."/>
            <person name="Guigo R."/>
            <person name="Hoegger P.J."/>
            <person name="Hooker J.B."/>
            <person name="Huggins A."/>
            <person name="James T.Y."/>
            <person name="Kamada T."/>
            <person name="Kilaru S."/>
            <person name="Kodira C."/>
            <person name="Kues U."/>
            <person name="Kupfer D."/>
            <person name="Kwan H.S."/>
            <person name="Lomsadze A."/>
            <person name="Li W."/>
            <person name="Lilly W.W."/>
            <person name="Ma L.J."/>
            <person name="Mackey A.J."/>
            <person name="Manning G."/>
            <person name="Martin F."/>
            <person name="Muraguchi H."/>
            <person name="Natvig D.O."/>
            <person name="Palmerini H."/>
            <person name="Ramesh M.A."/>
            <person name="Rehmeyer C.J."/>
            <person name="Roe B.A."/>
            <person name="Shenoy N."/>
            <person name="Stanke M."/>
            <person name="Ter-Hovhannisyan V."/>
            <person name="Tunlid A."/>
            <person name="Velagapudi R."/>
            <person name="Vision T.J."/>
            <person name="Zeng Q."/>
            <person name="Zolan M.E."/>
            <person name="Pukkila P.J."/>
        </authorList>
    </citation>
    <scope>NUCLEOTIDE SEQUENCE [LARGE SCALE GENOMIC DNA]</scope>
    <source>
        <strain evidence="3">Okayama-7 / 130 / ATCC MYA-4618 / FGSC 9003</strain>
    </source>
</reference>
<sequence>MRFPSLVALISIASCALAQDTNIADVVNAFNTANIPRDFGIQFNPVGLLQATFTRNGQQTTFSSGQNVPRDATAQTPTFKLTGVTDPGPYVIANVDPDGGQFGHVRHYLAGNYNLQPDGNLVASGQPITAWFQPSPGFGNPAHRYVFWAFKQSPNFNQQRLVTPTTFIGNWNLSSFAAQTGLGDPVAGTFMMVRQ</sequence>
<evidence type="ECO:0000256" key="1">
    <source>
        <dbReference type="SAM" id="SignalP"/>
    </source>
</evidence>
<keyword evidence="3" id="KW-1185">Reference proteome</keyword>
<dbReference type="PANTHER" id="PTHR11362">
    <property type="entry name" value="PHOSPHATIDYLETHANOLAMINE-BINDING PROTEIN"/>
    <property type="match status" value="1"/>
</dbReference>
<name>A8NAT3_COPC7</name>
<feature type="chain" id="PRO_5002727170" description="PEBP-like protein" evidence="1">
    <location>
        <begin position="19"/>
        <end position="195"/>
    </location>
</feature>
<dbReference type="RefSeq" id="XP_001831935.1">
    <property type="nucleotide sequence ID" value="XM_001831883.1"/>
</dbReference>
<dbReference type="Gene3D" id="3.90.280.10">
    <property type="entry name" value="PEBP-like"/>
    <property type="match status" value="1"/>
</dbReference>
<gene>
    <name evidence="2" type="ORF">CC1G_06986</name>
</gene>
<evidence type="ECO:0000313" key="3">
    <source>
        <dbReference type="Proteomes" id="UP000001861"/>
    </source>
</evidence>
<keyword evidence="1" id="KW-0732">Signal</keyword>
<comment type="caution">
    <text evidence="2">The sequence shown here is derived from an EMBL/GenBank/DDBJ whole genome shotgun (WGS) entry which is preliminary data.</text>
</comment>
<dbReference type="OrthoDB" id="2506647at2759"/>
<dbReference type="CDD" id="cd00866">
    <property type="entry name" value="PEBP_euk"/>
    <property type="match status" value="1"/>
</dbReference>